<dbReference type="Pfam" id="PF01136">
    <property type="entry name" value="Peptidase_U32"/>
    <property type="match status" value="1"/>
</dbReference>
<dbReference type="GO" id="GO:0006508">
    <property type="term" value="P:proteolysis"/>
    <property type="evidence" value="ECO:0007669"/>
    <property type="project" value="UniProtKB-KW"/>
</dbReference>
<comment type="similarity">
    <text evidence="3">Belongs to the peptidase U32 family.</text>
</comment>
<evidence type="ECO:0000256" key="3">
    <source>
        <dbReference type="ARBA" id="ARBA00038374"/>
    </source>
</evidence>
<dbReference type="InterPro" id="IPR032525">
    <property type="entry name" value="Peptidase_U32_C"/>
</dbReference>
<dbReference type="InterPro" id="IPR051454">
    <property type="entry name" value="RNA/ubiquinone_mod_enzymes"/>
</dbReference>
<sequence length="409" mass="46198">MKKMELLAPAGTMEKMKMALLYGADAVYLAGKVFGLRAYGGNFSMEELKEAVSYAHSMGKKVYVTVNIIPRNEDLEGLDDYLKYLESIHVDAVLISDLGVFSLCREVAPHLPIHVSTQASSANWRTVKMWKDLGAERVVLAREVSVKEMADIRKKVDIDLEVFGHGAMCISWSGRCLLSNFFTNGKRQSNRGECIQACRFRYAVMEESRPGQYWPVEEDEHGTYIFNSKDLCMIDHIPELIEGGAASLKIEGRMKSVYYVAAVVAAYRKAIDAYYAEGGAYRVRPEWREELEKVSHRPYTTAFAFQNPDHSAQEYVKSQPEQPYDFVGLILPGHGEEGTNQVQQRNHFKVGEILEYLTPQGQVGLVKITRLVNRDGEEVDKAPHPLEELTMTGDKTLPAFSILRRRAKK</sequence>
<dbReference type="EMBL" id="ADLT01000057">
    <property type="protein sequence ID" value="EHO62326.1"/>
    <property type="molecule type" value="Genomic_DNA"/>
</dbReference>
<dbReference type="STRING" id="742743.HMPREF9453_01780"/>
<reference evidence="5 6" key="1">
    <citation type="submission" date="2011-11" db="EMBL/GenBank/DDBJ databases">
        <title>The Genome Sequence of Dialister succinatiphilus YIT 11850.</title>
        <authorList>
            <consortium name="The Broad Institute Genome Sequencing Platform"/>
            <person name="Earl A."/>
            <person name="Ward D."/>
            <person name="Feldgarden M."/>
            <person name="Gevers D."/>
            <person name="Morotomi M."/>
            <person name="Young S.K."/>
            <person name="Zeng Q."/>
            <person name="Gargeya S."/>
            <person name="Fitzgerald M."/>
            <person name="Haas B."/>
            <person name="Abouelleil A."/>
            <person name="Alvarado L."/>
            <person name="Arachchi H.M."/>
            <person name="Berlin A."/>
            <person name="Brown A."/>
            <person name="Chapman S.B."/>
            <person name="Dunbar C."/>
            <person name="Gearin G."/>
            <person name="Goldberg J."/>
            <person name="Griggs A."/>
            <person name="Gujja S."/>
            <person name="Heiman D."/>
            <person name="Howarth C."/>
            <person name="Lui A."/>
            <person name="MacDonald P.J.P."/>
            <person name="Montmayeur A."/>
            <person name="Murphy C."/>
            <person name="Neiman D."/>
            <person name="Pearson M."/>
            <person name="Priest M."/>
            <person name="Roberts A."/>
            <person name="Saif S."/>
            <person name="Shea T."/>
            <person name="Sisk P."/>
            <person name="Stolte C."/>
            <person name="Sykes S."/>
            <person name="Wortman J."/>
            <person name="Nusbaum C."/>
            <person name="Birren B."/>
        </authorList>
    </citation>
    <scope>NUCLEOTIDE SEQUENCE [LARGE SCALE GENOMIC DNA]</scope>
    <source>
        <strain evidence="5 6">YIT 11850</strain>
    </source>
</reference>
<keyword evidence="6" id="KW-1185">Reference proteome</keyword>
<comment type="caution">
    <text evidence="5">The sequence shown here is derived from an EMBL/GenBank/DDBJ whole genome shotgun (WGS) entry which is preliminary data.</text>
</comment>
<dbReference type="InterPro" id="IPR001539">
    <property type="entry name" value="Peptidase_U32"/>
</dbReference>
<dbReference type="RefSeq" id="WP_008860274.1">
    <property type="nucleotide sequence ID" value="NZ_JH591189.1"/>
</dbReference>
<dbReference type="GO" id="GO:0008233">
    <property type="term" value="F:peptidase activity"/>
    <property type="evidence" value="ECO:0007669"/>
    <property type="project" value="UniProtKB-KW"/>
</dbReference>
<evidence type="ECO:0000256" key="2">
    <source>
        <dbReference type="ARBA" id="ARBA00022801"/>
    </source>
</evidence>
<dbReference type="eggNOG" id="COG0826">
    <property type="taxonomic scope" value="Bacteria"/>
</dbReference>
<dbReference type="AlphaFoldDB" id="H1D2E2"/>
<keyword evidence="2" id="KW-0378">Hydrolase</keyword>
<dbReference type="HOGENOM" id="CLU_011540_0_2_9"/>
<evidence type="ECO:0000313" key="5">
    <source>
        <dbReference type="EMBL" id="EHO62326.1"/>
    </source>
</evidence>
<dbReference type="OrthoDB" id="9807498at2"/>
<evidence type="ECO:0000313" key="6">
    <source>
        <dbReference type="Proteomes" id="UP000003277"/>
    </source>
</evidence>
<dbReference type="Pfam" id="PF16325">
    <property type="entry name" value="Peptidase_U32_C"/>
    <property type="match status" value="1"/>
</dbReference>
<dbReference type="PATRIC" id="fig|742743.3.peg.1809"/>
<dbReference type="Proteomes" id="UP000003277">
    <property type="component" value="Unassembled WGS sequence"/>
</dbReference>
<proteinExistence type="inferred from homology"/>
<dbReference type="PANTHER" id="PTHR30217">
    <property type="entry name" value="PEPTIDASE U32 FAMILY"/>
    <property type="match status" value="1"/>
</dbReference>
<organism evidence="5 6">
    <name type="scientific">Dialister succinatiphilus YIT 11850</name>
    <dbReference type="NCBI Taxonomy" id="742743"/>
    <lineage>
        <taxon>Bacteria</taxon>
        <taxon>Bacillati</taxon>
        <taxon>Bacillota</taxon>
        <taxon>Negativicutes</taxon>
        <taxon>Veillonellales</taxon>
        <taxon>Veillonellaceae</taxon>
        <taxon>Dialister</taxon>
    </lineage>
</organism>
<feature type="domain" description="Peptidase family U32 C-terminal" evidence="4">
    <location>
        <begin position="323"/>
        <end position="404"/>
    </location>
</feature>
<keyword evidence="1" id="KW-0645">Protease</keyword>
<protein>
    <recommendedName>
        <fullName evidence="4">Peptidase family U32 C-terminal domain-containing protein</fullName>
    </recommendedName>
</protein>
<gene>
    <name evidence="5" type="ORF">HMPREF9453_01780</name>
</gene>
<name>H1D2E2_9FIRM</name>
<evidence type="ECO:0000256" key="1">
    <source>
        <dbReference type="ARBA" id="ARBA00022670"/>
    </source>
</evidence>
<accession>H1D2E2</accession>
<dbReference type="PANTHER" id="PTHR30217:SF6">
    <property type="entry name" value="TRNA HYDROXYLATION PROTEIN P"/>
    <property type="match status" value="1"/>
</dbReference>
<evidence type="ECO:0000259" key="4">
    <source>
        <dbReference type="Pfam" id="PF16325"/>
    </source>
</evidence>
<dbReference type="Gene3D" id="2.40.30.10">
    <property type="entry name" value="Translation factors"/>
    <property type="match status" value="1"/>
</dbReference>
<dbReference type="PROSITE" id="PS01276">
    <property type="entry name" value="PEPTIDASE_U32"/>
    <property type="match status" value="1"/>
</dbReference>